<comment type="caution">
    <text evidence="1">The sequence shown here is derived from an EMBL/GenBank/DDBJ whole genome shotgun (WGS) entry which is preliminary data.</text>
</comment>
<sequence length="169" mass="18850">MQKLLMLTAVDVRRAEVAGSSRVTTIDKLTIPPIKFASATHNPGGGVMAVDFNLPRIQALEPAFAVRGVDIDIFSGFGKADRWVFAGAYRDKSGKHYGGRAIIEGAVSDWEPDQSAPTEFQGCNHIIREVTHFELQLDGEELWYIDFEERIMRRRGEDLFAEVRQVLGA</sequence>
<reference evidence="1 2" key="1">
    <citation type="submission" date="2020-06" db="EMBL/GenBank/DDBJ databases">
        <title>Rhizobium sp.nov. isolated from the tomato plant.</title>
        <authorList>
            <person name="Thin K.K."/>
            <person name="Zhang X."/>
            <person name="He S."/>
        </authorList>
    </citation>
    <scope>NUCLEOTIDE SEQUENCE [LARGE SCALE GENOMIC DNA]</scope>
    <source>
        <strain evidence="1 2">DBTS2</strain>
    </source>
</reference>
<keyword evidence="2" id="KW-1185">Reference proteome</keyword>
<dbReference type="Proteomes" id="UP000659172">
    <property type="component" value="Unassembled WGS sequence"/>
</dbReference>
<evidence type="ECO:0000313" key="1">
    <source>
        <dbReference type="EMBL" id="NVP56098.1"/>
    </source>
</evidence>
<name>A0ABX2QFW5_9HYPH</name>
<proteinExistence type="predicted"/>
<protein>
    <submittedName>
        <fullName evidence="1">Phage major tail tube protein</fullName>
    </submittedName>
</protein>
<dbReference type="InterPro" id="IPR006498">
    <property type="entry name" value="Tail_tube"/>
</dbReference>
<dbReference type="RefSeq" id="WP_176950065.1">
    <property type="nucleotide sequence ID" value="NZ_JABXYK010000006.1"/>
</dbReference>
<dbReference type="Pfam" id="PF04985">
    <property type="entry name" value="Phage_tube"/>
    <property type="match status" value="1"/>
</dbReference>
<accession>A0ABX2QFW5</accession>
<gene>
    <name evidence="1" type="ORF">HV823_12630</name>
</gene>
<organism evidence="1 2">
    <name type="scientific">Mycoplana rhizolycopersici</name>
    <dbReference type="NCBI Taxonomy" id="2746702"/>
    <lineage>
        <taxon>Bacteria</taxon>
        <taxon>Pseudomonadati</taxon>
        <taxon>Pseudomonadota</taxon>
        <taxon>Alphaproteobacteria</taxon>
        <taxon>Hyphomicrobiales</taxon>
        <taxon>Rhizobiaceae</taxon>
        <taxon>Mycoplana</taxon>
    </lineage>
</organism>
<dbReference type="EMBL" id="JABXYK010000006">
    <property type="protein sequence ID" value="NVP56098.1"/>
    <property type="molecule type" value="Genomic_DNA"/>
</dbReference>
<evidence type="ECO:0000313" key="2">
    <source>
        <dbReference type="Proteomes" id="UP000659172"/>
    </source>
</evidence>